<proteinExistence type="predicted"/>
<reference evidence="2 3" key="1">
    <citation type="submission" date="2018-11" db="EMBL/GenBank/DDBJ databases">
        <title>Genome sequence of Saitozyma podzolica DSM 27192.</title>
        <authorList>
            <person name="Aliyu H."/>
            <person name="Gorte O."/>
            <person name="Ochsenreither K."/>
        </authorList>
    </citation>
    <scope>NUCLEOTIDE SEQUENCE [LARGE SCALE GENOMIC DNA]</scope>
    <source>
        <strain evidence="2 3">DSM 27192</strain>
    </source>
</reference>
<sequence>MEPWVLTRKVTEPSSDWNPSDDPFAGSAAHHNRILSSWRQQWGVKLRSAMPEEALKTETGSSGIFKDQTVILKLVGPEQTSSGRILSGTQGVFDAATHSTKVKTFSGGVEVQPSESTTTAT</sequence>
<dbReference type="Proteomes" id="UP000279259">
    <property type="component" value="Unassembled WGS sequence"/>
</dbReference>
<keyword evidence="3" id="KW-1185">Reference proteome</keyword>
<accession>A0A427YE54</accession>
<feature type="region of interest" description="Disordered" evidence="1">
    <location>
        <begin position="1"/>
        <end position="25"/>
    </location>
</feature>
<evidence type="ECO:0000313" key="2">
    <source>
        <dbReference type="EMBL" id="RSH89439.1"/>
    </source>
</evidence>
<comment type="caution">
    <text evidence="2">The sequence shown here is derived from an EMBL/GenBank/DDBJ whole genome shotgun (WGS) entry which is preliminary data.</text>
</comment>
<organism evidence="2 3">
    <name type="scientific">Saitozyma podzolica</name>
    <dbReference type="NCBI Taxonomy" id="1890683"/>
    <lineage>
        <taxon>Eukaryota</taxon>
        <taxon>Fungi</taxon>
        <taxon>Dikarya</taxon>
        <taxon>Basidiomycota</taxon>
        <taxon>Agaricomycotina</taxon>
        <taxon>Tremellomycetes</taxon>
        <taxon>Tremellales</taxon>
        <taxon>Trimorphomycetaceae</taxon>
        <taxon>Saitozyma</taxon>
    </lineage>
</organism>
<name>A0A427YE54_9TREE</name>
<evidence type="ECO:0000256" key="1">
    <source>
        <dbReference type="SAM" id="MobiDB-lite"/>
    </source>
</evidence>
<dbReference type="EMBL" id="RSCD01000013">
    <property type="protein sequence ID" value="RSH89439.1"/>
    <property type="molecule type" value="Genomic_DNA"/>
</dbReference>
<dbReference type="AlphaFoldDB" id="A0A427YE54"/>
<dbReference type="OrthoDB" id="10360962at2759"/>
<evidence type="ECO:0000313" key="3">
    <source>
        <dbReference type="Proteomes" id="UP000279259"/>
    </source>
</evidence>
<protein>
    <submittedName>
        <fullName evidence="2">Uncharacterized protein</fullName>
    </submittedName>
</protein>
<gene>
    <name evidence="2" type="ORF">EHS25_001988</name>
</gene>